<dbReference type="CDD" id="cd13597">
    <property type="entry name" value="PBP2_lipoprotein_Tp32"/>
    <property type="match status" value="1"/>
</dbReference>
<comment type="subcellular location">
    <subcellularLocation>
        <location evidence="1">Membrane</location>
        <topology evidence="1">Lipid-anchor</topology>
    </subcellularLocation>
</comment>
<keyword evidence="9" id="KW-1185">Reference proteome</keyword>
<organism evidence="8 9">
    <name type="scientific">Acetobacterium fimetarium</name>
    <dbReference type="NCBI Taxonomy" id="52691"/>
    <lineage>
        <taxon>Bacteria</taxon>
        <taxon>Bacillati</taxon>
        <taxon>Bacillota</taxon>
        <taxon>Clostridia</taxon>
        <taxon>Eubacteriales</taxon>
        <taxon>Eubacteriaceae</taxon>
        <taxon>Acetobacterium</taxon>
    </lineage>
</organism>
<keyword evidence="5 6" id="KW-0449">Lipoprotein</keyword>
<evidence type="ECO:0000256" key="7">
    <source>
        <dbReference type="SAM" id="SignalP"/>
    </source>
</evidence>
<dbReference type="SUPFAM" id="SSF53850">
    <property type="entry name" value="Periplasmic binding protein-like II"/>
    <property type="match status" value="1"/>
</dbReference>
<keyword evidence="2 7" id="KW-0732">Signal</keyword>
<sequence>MKKLISVLLASVLGVALLTGCAAKGTDAKTIVVGASPTPHAEILKVAGEVLAQEGYTLEVKEFTDYVQPNLTLQNKELDANFFQHLPYLEDFNKKNNTKLVSAGAIHYEPLGLYPGKIKTLDAIADGATIAIPNDTTNEARALLLLETIGLIKVNPNVGLEATPKDIIENPKNIQFKELEAAQLGRSLQDVDLAVINGNYAIEAGLNVGSDAIAKEEKDSLAAQTYANIVAVRAGDEKSDKTVALMKALKSDKVKAYIEETYKGAVVPIY</sequence>
<keyword evidence="3" id="KW-0472">Membrane</keyword>
<name>A0ABR6WXY3_9FIRM</name>
<dbReference type="PROSITE" id="PS51257">
    <property type="entry name" value="PROKAR_LIPOPROTEIN"/>
    <property type="match status" value="1"/>
</dbReference>
<evidence type="ECO:0000256" key="2">
    <source>
        <dbReference type="ARBA" id="ARBA00022729"/>
    </source>
</evidence>
<evidence type="ECO:0000313" key="9">
    <source>
        <dbReference type="Proteomes" id="UP000603234"/>
    </source>
</evidence>
<comment type="caution">
    <text evidence="8">The sequence shown here is derived from an EMBL/GenBank/DDBJ whole genome shotgun (WGS) entry which is preliminary data.</text>
</comment>
<gene>
    <name evidence="8" type="ORF">GH808_11625</name>
</gene>
<evidence type="ECO:0000256" key="6">
    <source>
        <dbReference type="PIRNR" id="PIRNR002854"/>
    </source>
</evidence>
<accession>A0ABR6WXY3</accession>
<evidence type="ECO:0000313" key="8">
    <source>
        <dbReference type="EMBL" id="MBC3805079.1"/>
    </source>
</evidence>
<feature type="chain" id="PRO_5046621481" description="Lipoprotein" evidence="7">
    <location>
        <begin position="23"/>
        <end position="270"/>
    </location>
</feature>
<evidence type="ECO:0000256" key="4">
    <source>
        <dbReference type="ARBA" id="ARBA00023139"/>
    </source>
</evidence>
<evidence type="ECO:0000256" key="1">
    <source>
        <dbReference type="ARBA" id="ARBA00004635"/>
    </source>
</evidence>
<dbReference type="InterPro" id="IPR004872">
    <property type="entry name" value="Lipoprotein_NlpA"/>
</dbReference>
<dbReference type="RefSeq" id="WP_186842966.1">
    <property type="nucleotide sequence ID" value="NZ_WJBC01000019.1"/>
</dbReference>
<proteinExistence type="inferred from homology"/>
<dbReference type="Proteomes" id="UP000603234">
    <property type="component" value="Unassembled WGS sequence"/>
</dbReference>
<dbReference type="PIRSF" id="PIRSF002854">
    <property type="entry name" value="MetQ"/>
    <property type="match status" value="1"/>
</dbReference>
<evidence type="ECO:0000256" key="5">
    <source>
        <dbReference type="ARBA" id="ARBA00023288"/>
    </source>
</evidence>
<comment type="similarity">
    <text evidence="6">Belongs to the nlpA lipoprotein family.</text>
</comment>
<dbReference type="EMBL" id="WJBC01000019">
    <property type="protein sequence ID" value="MBC3805079.1"/>
    <property type="molecule type" value="Genomic_DNA"/>
</dbReference>
<dbReference type="Pfam" id="PF03180">
    <property type="entry name" value="Lipoprotein_9"/>
    <property type="match status" value="1"/>
</dbReference>
<dbReference type="PANTHER" id="PTHR30429:SF0">
    <property type="entry name" value="METHIONINE-BINDING LIPOPROTEIN METQ"/>
    <property type="match status" value="1"/>
</dbReference>
<feature type="signal peptide" evidence="7">
    <location>
        <begin position="1"/>
        <end position="22"/>
    </location>
</feature>
<dbReference type="Gene3D" id="3.40.190.10">
    <property type="entry name" value="Periplasmic binding protein-like II"/>
    <property type="match status" value="2"/>
</dbReference>
<protein>
    <recommendedName>
        <fullName evidence="6">Lipoprotein</fullName>
    </recommendedName>
</protein>
<reference evidence="8 9" key="1">
    <citation type="journal article" date="2020" name="mSystems">
        <title>Defining Genomic and Predicted Metabolic Features of the Acetobacterium Genus.</title>
        <authorList>
            <person name="Ross D.E."/>
            <person name="Marshall C.W."/>
            <person name="Gulliver D."/>
            <person name="May H.D."/>
            <person name="Norman R.S."/>
        </authorList>
    </citation>
    <scope>NUCLEOTIDE SEQUENCE [LARGE SCALE GENOMIC DNA]</scope>
    <source>
        <strain evidence="8 9">DSM 8238</strain>
    </source>
</reference>
<dbReference type="PANTHER" id="PTHR30429">
    <property type="entry name" value="D-METHIONINE-BINDING LIPOPROTEIN METQ"/>
    <property type="match status" value="1"/>
</dbReference>
<keyword evidence="4" id="KW-0564">Palmitate</keyword>
<evidence type="ECO:0000256" key="3">
    <source>
        <dbReference type="ARBA" id="ARBA00023136"/>
    </source>
</evidence>